<name>A0ABV6W4K2_9ACTN</name>
<dbReference type="PANTHER" id="PTHR30472">
    <property type="entry name" value="FERRIC ENTEROBACTIN TRANSPORT SYSTEM PERMEASE PROTEIN"/>
    <property type="match status" value="1"/>
</dbReference>
<evidence type="ECO:0000256" key="3">
    <source>
        <dbReference type="ARBA" id="ARBA00022448"/>
    </source>
</evidence>
<accession>A0ABV6W4K2</accession>
<feature type="transmembrane region" description="Helical" evidence="8">
    <location>
        <begin position="136"/>
        <end position="156"/>
    </location>
</feature>
<evidence type="ECO:0000313" key="10">
    <source>
        <dbReference type="Proteomes" id="UP001592531"/>
    </source>
</evidence>
<comment type="caution">
    <text evidence="9">The sequence shown here is derived from an EMBL/GenBank/DDBJ whole genome shotgun (WGS) entry which is preliminary data.</text>
</comment>
<protein>
    <submittedName>
        <fullName evidence="9">FecCD family ABC transporter permease</fullName>
    </submittedName>
</protein>
<dbReference type="Gene3D" id="1.10.3470.10">
    <property type="entry name" value="ABC transporter involved in vitamin B12 uptake, BtuC"/>
    <property type="match status" value="1"/>
</dbReference>
<feature type="transmembrane region" description="Helical" evidence="8">
    <location>
        <begin position="27"/>
        <end position="51"/>
    </location>
</feature>
<keyword evidence="10" id="KW-1185">Reference proteome</keyword>
<proteinExistence type="inferred from homology"/>
<sequence>MSAGRTAQRLRTVRGPGRTSLRVSPRACAAVGGLTLAALAMGVLALGTGAYPLSPPEVLRTLAGHGPAGADFIVNGLRLPRVTDGLLVGAALGLSGALFQSLTRNPLGSPDIVGLSQGSATGALTVILLLGGGTVATAAGAVLGGLATALAVYLLAWREGVSGLRLVLVGIGVSALLAAVNGYLLSRAGVNEATEALTWIVGSLADRGWGDVAVVGTGLLLLAPPALVYGRALAVLELGDDTAAALGVAADRTRFVLLAAGTGLTALAVAAAGPIPFVALAAPHLARRLSRRPGPGLVASACSGALLTVAADWLAQRIVPNAALPVGVVAAVLGGLYLTASLLTRRPR</sequence>
<evidence type="ECO:0000313" key="9">
    <source>
        <dbReference type="EMBL" id="MFC1420930.1"/>
    </source>
</evidence>
<dbReference type="EMBL" id="JBHFAB010000031">
    <property type="protein sequence ID" value="MFC1420930.1"/>
    <property type="molecule type" value="Genomic_DNA"/>
</dbReference>
<organism evidence="9 10">
    <name type="scientific">Streptacidiphilus cavernicola</name>
    <dbReference type="NCBI Taxonomy" id="3342716"/>
    <lineage>
        <taxon>Bacteria</taxon>
        <taxon>Bacillati</taxon>
        <taxon>Actinomycetota</taxon>
        <taxon>Actinomycetes</taxon>
        <taxon>Kitasatosporales</taxon>
        <taxon>Streptomycetaceae</taxon>
        <taxon>Streptacidiphilus</taxon>
    </lineage>
</organism>
<comment type="similarity">
    <text evidence="2">Belongs to the binding-protein-dependent transport system permease family. FecCD subfamily.</text>
</comment>
<dbReference type="PANTHER" id="PTHR30472:SF24">
    <property type="entry name" value="FERRIC ENTEROBACTIN TRANSPORT SYSTEM PERMEASE PROTEIN FEPG"/>
    <property type="match status" value="1"/>
</dbReference>
<keyword evidence="3" id="KW-0813">Transport</keyword>
<dbReference type="InterPro" id="IPR037294">
    <property type="entry name" value="ABC_BtuC-like"/>
</dbReference>
<reference evidence="9 10" key="1">
    <citation type="submission" date="2024-09" db="EMBL/GenBank/DDBJ databases">
        <authorList>
            <person name="Lee S.D."/>
        </authorList>
    </citation>
    <scope>NUCLEOTIDE SEQUENCE [LARGE SCALE GENOMIC DNA]</scope>
    <source>
        <strain evidence="9 10">N8-3</strain>
    </source>
</reference>
<evidence type="ECO:0000256" key="4">
    <source>
        <dbReference type="ARBA" id="ARBA00022475"/>
    </source>
</evidence>
<feature type="transmembrane region" description="Helical" evidence="8">
    <location>
        <begin position="163"/>
        <end position="184"/>
    </location>
</feature>
<gene>
    <name evidence="9" type="ORF">ACEZDE_30430</name>
</gene>
<dbReference type="RefSeq" id="WP_380543150.1">
    <property type="nucleotide sequence ID" value="NZ_JBHFAB010000031.1"/>
</dbReference>
<dbReference type="Pfam" id="PF01032">
    <property type="entry name" value="FecCD"/>
    <property type="match status" value="1"/>
</dbReference>
<evidence type="ECO:0000256" key="8">
    <source>
        <dbReference type="SAM" id="Phobius"/>
    </source>
</evidence>
<dbReference type="InterPro" id="IPR000522">
    <property type="entry name" value="ABC_transptr_permease_BtuC"/>
</dbReference>
<feature type="transmembrane region" description="Helical" evidence="8">
    <location>
        <begin position="255"/>
        <end position="282"/>
    </location>
</feature>
<keyword evidence="7 8" id="KW-0472">Membrane</keyword>
<keyword evidence="6 8" id="KW-1133">Transmembrane helix</keyword>
<evidence type="ECO:0000256" key="6">
    <source>
        <dbReference type="ARBA" id="ARBA00022989"/>
    </source>
</evidence>
<evidence type="ECO:0000256" key="7">
    <source>
        <dbReference type="ARBA" id="ARBA00023136"/>
    </source>
</evidence>
<keyword evidence="4" id="KW-1003">Cell membrane</keyword>
<evidence type="ECO:0000256" key="1">
    <source>
        <dbReference type="ARBA" id="ARBA00004651"/>
    </source>
</evidence>
<dbReference type="SUPFAM" id="SSF81345">
    <property type="entry name" value="ABC transporter involved in vitamin B12 uptake, BtuC"/>
    <property type="match status" value="1"/>
</dbReference>
<keyword evidence="5 8" id="KW-0812">Transmembrane</keyword>
<dbReference type="Proteomes" id="UP001592531">
    <property type="component" value="Unassembled WGS sequence"/>
</dbReference>
<feature type="transmembrane region" description="Helical" evidence="8">
    <location>
        <begin position="322"/>
        <end position="343"/>
    </location>
</feature>
<evidence type="ECO:0000256" key="2">
    <source>
        <dbReference type="ARBA" id="ARBA00007935"/>
    </source>
</evidence>
<comment type="subcellular location">
    <subcellularLocation>
        <location evidence="1">Cell membrane</location>
        <topology evidence="1">Multi-pass membrane protein</topology>
    </subcellularLocation>
</comment>
<evidence type="ECO:0000256" key="5">
    <source>
        <dbReference type="ARBA" id="ARBA00022692"/>
    </source>
</evidence>
<dbReference type="CDD" id="cd06550">
    <property type="entry name" value="TM_ABC_iron-siderophores_like"/>
    <property type="match status" value="1"/>
</dbReference>